<dbReference type="Gene3D" id="1.25.40.10">
    <property type="entry name" value="Tetratricopeptide repeat domain"/>
    <property type="match status" value="1"/>
</dbReference>
<sequence length="1101" mass="129977">MFSINLEKYEAKIPLKISNKLNQKHHAIKQLDKLFGDDLCDLRRQLSDEISLIFRHAPAKHGRECEDILWRRKFYDCCKEFKMCVKLNKTVCELLRWHIVSGICHYHSLILSFRKLFKLSYLDRLIFLPLKNDDEDFEEQKETIHFLVYRFFICIGDLARYYVDVFVQDKERYDNQYYKIALLYYRSASFLQPKFGMPYNQLGSLHSYNHYGLDSLYSYFRSLSMEIKYEGNAANLKKIFNLQKRFEMNWRKQTKNPLDSIHQTNGYLTNKIESDVDLIRSTILGLSRIFSTIYKFIQELDSDSDNVSGLRSSIPSVFKDLIVDIKELLIQFRRSLNIETSLSSRSEPNRLTFENIINLISIIIILVDQIKKRLKQKSIEVSLMNVYSEESYTMSDDSYRNGHCENLLLSISYHFLFQMMTMIIHRESETLKKMLYVSQNLMDDNPAIVTMKSNRSSEQKTKSEKRKDQNFSDQNDRSNLREFMKFKHSFSSDFAAAGEIVDETMSQLKDTVYQTIQDVLDSSEEDSNDEYDNNERDHQDVDGLIAKTKKIYNDYLRMSQNRLNVQDGLASSSSSTSSISASIESSPSPPNSHPTTEAKTIDQILFWIYSDHYTPMIKFFCDYLQSNEDFTEILDNIEAILEYFQYFYQYLNILSDFDWRILINFNNNLDQLFHRNCNTDKIDFDRIYGLINLFDYINQISKESLKNFRQKSPLSFEQPLLNLTNDLNEFYRSIFNCKDENELMNKRLLIFPEQCGYFCVRYLIVFGIKLISLSLNNDDFNMSMINFDYSTIHSFKTNKSIRFRFDLKKKLSQSILKDENRFSVSNQQKQLITFDSQDLEGAQIGSDSASKSLQTSVKTILMNSNSKPLKLNSKNSDTNENQQQNRQETASNNFNSKKVINDLERLPYAMFDPILYLENLDQIKTIVSNKRSFVIVPRLVIDYLNEMKSEKTSEANEATNFLAEEFLRGSRLIRFIRNEDRLELETMNYTHNKRKKSNDKLRDRNFFYDLLEHCHYLLANKILLNKNISINDDIDGAVRLEDRSNVQIALVTDDVSKWPADIHKRIPQNFGIRIERFDEYFLKVCPKKRTKRVRKRNKNNT</sequence>
<dbReference type="Proteomes" id="UP000616769">
    <property type="component" value="Unassembled WGS sequence"/>
</dbReference>
<feature type="compositionally biased region" description="Low complexity" evidence="1">
    <location>
        <begin position="576"/>
        <end position="586"/>
    </location>
</feature>
<dbReference type="SUPFAM" id="SSF48452">
    <property type="entry name" value="TPR-like"/>
    <property type="match status" value="1"/>
</dbReference>
<dbReference type="OrthoDB" id="5920073at2759"/>
<feature type="compositionally biased region" description="Basic and acidic residues" evidence="1">
    <location>
        <begin position="455"/>
        <end position="474"/>
    </location>
</feature>
<feature type="compositionally biased region" description="Low complexity" evidence="1">
    <location>
        <begin position="879"/>
        <end position="888"/>
    </location>
</feature>
<dbReference type="VEuPathDB" id="VectorBase:SSCA003562"/>
<dbReference type="PANTHER" id="PTHR15696">
    <property type="entry name" value="SMG-7 SUPPRESSOR WITH MORPHOLOGICAL EFFECT ON GENITALIA PROTEIN 7"/>
    <property type="match status" value="1"/>
</dbReference>
<reference evidence="4 5" key="1">
    <citation type="journal article" date="2015" name="Parasit. Vectors">
        <title>Draft genome of the scabies mite.</title>
        <authorList>
            <person name="Rider S.D.Jr."/>
            <person name="Morgan M.S."/>
            <person name="Arlian L.G."/>
        </authorList>
    </citation>
    <scope>NUCLEOTIDE SEQUENCE [LARGE SCALE GENOMIC DNA]</scope>
    <source>
        <strain evidence="4">Arlian Lab</strain>
    </source>
</reference>
<dbReference type="PANTHER" id="PTHR15696:SF7">
    <property type="entry name" value="NONSENSE-MEDIATED MRNA DECAY FACTOR"/>
    <property type="match status" value="1"/>
</dbReference>
<feature type="region of interest" description="Disordered" evidence="1">
    <location>
        <begin position="867"/>
        <end position="894"/>
    </location>
</feature>
<evidence type="ECO:0000259" key="3">
    <source>
        <dbReference type="Pfam" id="PF10374"/>
    </source>
</evidence>
<dbReference type="Pfam" id="PF10373">
    <property type="entry name" value="EST1_DNA_bind"/>
    <property type="match status" value="1"/>
</dbReference>
<feature type="compositionally biased region" description="Polar residues" evidence="1">
    <location>
        <begin position="867"/>
        <end position="878"/>
    </location>
</feature>
<dbReference type="InterPro" id="IPR011990">
    <property type="entry name" value="TPR-like_helical_dom_sf"/>
</dbReference>
<feature type="region of interest" description="Disordered" evidence="1">
    <location>
        <begin position="522"/>
        <end position="542"/>
    </location>
</feature>
<evidence type="ECO:0000259" key="2">
    <source>
        <dbReference type="Pfam" id="PF10373"/>
    </source>
</evidence>
<dbReference type="AlphaFoldDB" id="A0A132A6Z4"/>
<feature type="region of interest" description="Disordered" evidence="1">
    <location>
        <begin position="576"/>
        <end position="596"/>
    </location>
</feature>
<evidence type="ECO:0000256" key="1">
    <source>
        <dbReference type="SAM" id="MobiDB-lite"/>
    </source>
</evidence>
<dbReference type="GO" id="GO:0042162">
    <property type="term" value="F:telomeric DNA binding"/>
    <property type="evidence" value="ECO:0007669"/>
    <property type="project" value="TreeGrafter"/>
</dbReference>
<dbReference type="InterPro" id="IPR019458">
    <property type="entry name" value="Est1-like_N"/>
</dbReference>
<dbReference type="EMBL" id="JXLN01011044">
    <property type="protein sequence ID" value="KPM06697.1"/>
    <property type="molecule type" value="Genomic_DNA"/>
</dbReference>
<dbReference type="InterPro" id="IPR045153">
    <property type="entry name" value="Est1/Ebs1-like"/>
</dbReference>
<dbReference type="GO" id="GO:0000184">
    <property type="term" value="P:nuclear-transcribed mRNA catabolic process, nonsense-mediated decay"/>
    <property type="evidence" value="ECO:0007669"/>
    <property type="project" value="TreeGrafter"/>
</dbReference>
<name>A0A132A6Z4_SARSC</name>
<protein>
    <submittedName>
        <fullName evidence="4">SMG5-like protein</fullName>
    </submittedName>
</protein>
<dbReference type="InterPro" id="IPR018834">
    <property type="entry name" value="DNA/RNA-bd_Est1-type"/>
</dbReference>
<feature type="domain" description="DNA/RNA-binding" evidence="2">
    <location>
        <begin position="181"/>
        <end position="467"/>
    </location>
</feature>
<comment type="caution">
    <text evidence="4">The sequence shown here is derived from an EMBL/GenBank/DDBJ whole genome shotgun (WGS) entry which is preliminary data.</text>
</comment>
<evidence type="ECO:0000313" key="5">
    <source>
        <dbReference type="Proteomes" id="UP000616769"/>
    </source>
</evidence>
<dbReference type="GO" id="GO:0005697">
    <property type="term" value="C:telomerase holoenzyme complex"/>
    <property type="evidence" value="ECO:0007669"/>
    <property type="project" value="TreeGrafter"/>
</dbReference>
<feature type="region of interest" description="Disordered" evidence="1">
    <location>
        <begin position="451"/>
        <end position="474"/>
    </location>
</feature>
<gene>
    <name evidence="4" type="ORF">QR98_0051750</name>
</gene>
<dbReference type="GO" id="GO:0070034">
    <property type="term" value="F:telomerase RNA binding"/>
    <property type="evidence" value="ECO:0007669"/>
    <property type="project" value="TreeGrafter"/>
</dbReference>
<feature type="domain" description="Telomerase activating protein Est1-like N-terminal" evidence="3">
    <location>
        <begin position="65"/>
        <end position="162"/>
    </location>
</feature>
<feature type="compositionally biased region" description="Acidic residues" evidence="1">
    <location>
        <begin position="522"/>
        <end position="532"/>
    </location>
</feature>
<evidence type="ECO:0000313" key="4">
    <source>
        <dbReference type="EMBL" id="KPM06697.1"/>
    </source>
</evidence>
<accession>A0A132A6Z4</accession>
<proteinExistence type="predicted"/>
<dbReference type="Gene3D" id="3.40.50.1010">
    <property type="entry name" value="5'-nuclease"/>
    <property type="match status" value="1"/>
</dbReference>
<organism evidence="4 5">
    <name type="scientific">Sarcoptes scabiei</name>
    <name type="common">Itch mite</name>
    <name type="synonym">Acarus scabiei</name>
    <dbReference type="NCBI Taxonomy" id="52283"/>
    <lineage>
        <taxon>Eukaryota</taxon>
        <taxon>Metazoa</taxon>
        <taxon>Ecdysozoa</taxon>
        <taxon>Arthropoda</taxon>
        <taxon>Chelicerata</taxon>
        <taxon>Arachnida</taxon>
        <taxon>Acari</taxon>
        <taxon>Acariformes</taxon>
        <taxon>Sarcoptiformes</taxon>
        <taxon>Astigmata</taxon>
        <taxon>Psoroptidia</taxon>
        <taxon>Sarcoptoidea</taxon>
        <taxon>Sarcoptidae</taxon>
        <taxon>Sarcoptinae</taxon>
        <taxon>Sarcoptes</taxon>
    </lineage>
</organism>
<dbReference type="Pfam" id="PF10374">
    <property type="entry name" value="EST1"/>
    <property type="match status" value="1"/>
</dbReference>